<proteinExistence type="predicted"/>
<sequence>MKVSSESPPAAAWRTFTCIYKKVPAMLFICLPSSIFVYKLNFNAYV</sequence>
<reference evidence="2" key="2">
    <citation type="submission" date="2007-04" db="EMBL/GenBank/DDBJ databases">
        <title>Draft genome sequence of Bacteroides ovatus (ATCC 8483).</title>
        <authorList>
            <person name="Sudarsanam P."/>
            <person name="Ley R."/>
            <person name="Guruge J."/>
            <person name="Turnbaugh P.J."/>
            <person name="Mahowald M."/>
            <person name="Liep D."/>
            <person name="Gordon J."/>
        </authorList>
    </citation>
    <scope>NUCLEOTIDE SEQUENCE [LARGE SCALE GENOMIC DNA]</scope>
    <source>
        <strain evidence="2">ATCC 8483 / DSM 1896 / JCM 5824 / BCRC 10623 / CCUG 4943 / NCTC 11153</strain>
    </source>
</reference>
<evidence type="ECO:0000313" key="2">
    <source>
        <dbReference type="Proteomes" id="UP000005475"/>
    </source>
</evidence>
<evidence type="ECO:0000313" key="1">
    <source>
        <dbReference type="EMBL" id="EDO09129.1"/>
    </source>
</evidence>
<gene>
    <name evidence="1" type="ORF">BACOVA_04987</name>
</gene>
<accession>A0AAN3A2J3</accession>
<reference evidence="1 2" key="1">
    <citation type="submission" date="2007-03" db="EMBL/GenBank/DDBJ databases">
        <authorList>
            <person name="Fulton L."/>
            <person name="Clifton S."/>
            <person name="Fulton B."/>
            <person name="Xu J."/>
            <person name="Minx P."/>
            <person name="Pepin K.H."/>
            <person name="Johnson M."/>
            <person name="Thiruvilangam P."/>
            <person name="Bhonagiri V."/>
            <person name="Nash W.E."/>
            <person name="Mardis E.R."/>
            <person name="Wilson R.K."/>
        </authorList>
    </citation>
    <scope>NUCLEOTIDE SEQUENCE [LARGE SCALE GENOMIC DNA]</scope>
    <source>
        <strain evidence="2">ATCC 8483 / DSM 1896 / JCM 5824 / BCRC 10623 / CCUG 4943 / NCTC 11153</strain>
    </source>
</reference>
<protein>
    <submittedName>
        <fullName evidence="1">Uncharacterized protein</fullName>
    </submittedName>
</protein>
<comment type="caution">
    <text evidence="1">The sequence shown here is derived from an EMBL/GenBank/DDBJ whole genome shotgun (WGS) entry which is preliminary data.</text>
</comment>
<dbReference type="EMBL" id="AAXF02000054">
    <property type="protein sequence ID" value="EDO09129.1"/>
    <property type="molecule type" value="Genomic_DNA"/>
</dbReference>
<name>A0AAN3A2J3_BACO1</name>
<dbReference type="AlphaFoldDB" id="A0AAN3A2J3"/>
<organism evidence="1 2">
    <name type="scientific">Bacteroides ovatus (strain ATCC 8483 / DSM 1896 / JCM 5824 / BCRC 10623 / CCUG 4943 / NCTC 11153)</name>
    <dbReference type="NCBI Taxonomy" id="411476"/>
    <lineage>
        <taxon>Bacteria</taxon>
        <taxon>Pseudomonadati</taxon>
        <taxon>Bacteroidota</taxon>
        <taxon>Bacteroidia</taxon>
        <taxon>Bacteroidales</taxon>
        <taxon>Bacteroidaceae</taxon>
        <taxon>Bacteroides</taxon>
    </lineage>
</organism>
<dbReference type="Proteomes" id="UP000005475">
    <property type="component" value="Unassembled WGS sequence"/>
</dbReference>